<protein>
    <submittedName>
        <fullName evidence="1">DUF4843 domain-containing protein</fullName>
    </submittedName>
</protein>
<evidence type="ECO:0000313" key="1">
    <source>
        <dbReference type="EMBL" id="MCG4961985.1"/>
    </source>
</evidence>
<reference evidence="1" key="1">
    <citation type="submission" date="2022-01" db="EMBL/GenBank/DDBJ databases">
        <title>Collection of gut derived symbiotic bacterial strains cultured from healthy donors.</title>
        <authorList>
            <person name="Lin H."/>
            <person name="Kohout C."/>
            <person name="Waligurski E."/>
            <person name="Pamer E.G."/>
        </authorList>
    </citation>
    <scope>NUCLEOTIDE SEQUENCE</scope>
    <source>
        <strain evidence="1">DFI.1.149</strain>
    </source>
</reference>
<proteinExistence type="predicted"/>
<dbReference type="EMBL" id="JAKNDN010000052">
    <property type="protein sequence ID" value="MCG4961985.1"/>
    <property type="molecule type" value="Genomic_DNA"/>
</dbReference>
<sequence length="241" mass="28063">MANFILFTEYPYLGILLGLLSACQENKMDGFDSNGAVYFQTNPSDWNNLADSVLYSFAGKDVTEKTLNLQVNLMGEAVGYDRKFRLVVDQEKTTAKAGVHYRTLEDFYILPKDAYSVQIPVILLRGDALMEKEILQLTLKLEASDDLQPGLTQRIVTRILVTDMYMKPAYWERLWMWGDYSVKKHSLLLELFEVDFPETVDEYYDDYYLWSARANMISQYVEENYPVLDENNQPIEPWFES</sequence>
<evidence type="ECO:0000313" key="2">
    <source>
        <dbReference type="Proteomes" id="UP001199750"/>
    </source>
</evidence>
<dbReference type="RefSeq" id="WP_217778777.1">
    <property type="nucleotide sequence ID" value="NZ_JAHOOV010000024.1"/>
</dbReference>
<dbReference type="AlphaFoldDB" id="A0AAW5CCW7"/>
<gene>
    <name evidence="1" type="ORF">L0P03_19390</name>
</gene>
<comment type="caution">
    <text evidence="1">The sequence shown here is derived from an EMBL/GenBank/DDBJ whole genome shotgun (WGS) entry which is preliminary data.</text>
</comment>
<dbReference type="Pfam" id="PF16132">
    <property type="entry name" value="DUF4843"/>
    <property type="match status" value="1"/>
</dbReference>
<organism evidence="1 2">
    <name type="scientific">Odoribacter splanchnicus</name>
    <dbReference type="NCBI Taxonomy" id="28118"/>
    <lineage>
        <taxon>Bacteria</taxon>
        <taxon>Pseudomonadati</taxon>
        <taxon>Bacteroidota</taxon>
        <taxon>Bacteroidia</taxon>
        <taxon>Bacteroidales</taxon>
        <taxon>Odoribacteraceae</taxon>
        <taxon>Odoribacter</taxon>
    </lineage>
</organism>
<accession>A0AAW5CCW7</accession>
<dbReference type="InterPro" id="IPR032299">
    <property type="entry name" value="DUF4843"/>
</dbReference>
<dbReference type="Proteomes" id="UP001199750">
    <property type="component" value="Unassembled WGS sequence"/>
</dbReference>
<name>A0AAW5CCW7_9BACT</name>